<dbReference type="RefSeq" id="WP_369454114.1">
    <property type="nucleotide sequence ID" value="NZ_JBGCUO010000001.1"/>
</dbReference>
<keyword evidence="1" id="KW-1133">Transmembrane helix</keyword>
<feature type="transmembrane region" description="Helical" evidence="1">
    <location>
        <begin position="20"/>
        <end position="50"/>
    </location>
</feature>
<name>A0ABV4AEH5_9GAMM</name>
<evidence type="ECO:0000256" key="1">
    <source>
        <dbReference type="SAM" id="Phobius"/>
    </source>
</evidence>
<gene>
    <name evidence="2" type="ORF">AB5I84_01785</name>
</gene>
<dbReference type="EC" id="3.5.1.-" evidence="2"/>
<evidence type="ECO:0000313" key="3">
    <source>
        <dbReference type="Proteomes" id="UP001562065"/>
    </source>
</evidence>
<dbReference type="EMBL" id="JBGCUO010000001">
    <property type="protein sequence ID" value="MEY1660873.1"/>
    <property type="molecule type" value="Genomic_DNA"/>
</dbReference>
<keyword evidence="1" id="KW-0472">Membrane</keyword>
<protein>
    <submittedName>
        <fullName evidence="2">PIG-L deacetylase family protein</fullName>
        <ecNumber evidence="2">3.5.1.-</ecNumber>
    </submittedName>
</protein>
<keyword evidence="2" id="KW-0378">Hydrolase</keyword>
<proteinExistence type="predicted"/>
<evidence type="ECO:0000313" key="2">
    <source>
        <dbReference type="EMBL" id="MEY1660873.1"/>
    </source>
</evidence>
<sequence>MVVSRKQALLARHRRRKRLLLYSALLVLVAVGLSAGPWWAVLGLLLLWVAHEAWLADHLFYAPDSDYRYDFPASAWRADAVLEHGRLRLTGALPDDINTLFLAVTVTGRGLGRLREPAVLVGSDDVQAFERGAAGRRYLNLSAHLPALRGDGLALRGRHLRLQGPFELIGFAEADCSQQPLMILAPHADDAELAAFGLYQRAAAATLVTLTQGEIEAGDFQRLGLSPAQAAILKGRLRSWDSLAIPLWGGVPAARCWQLGYYCLQLPAMAAAPDQPQGSRESGECDIRSVRRHNPAALPGDQDGAPTWRNLVADLAALIERERPHTVVTPHPELDPHPDHIFTTRALEEALANTAWQPQQWLLYANHLHDNDRWPMGPAGASVPLPPALEPLPADPLWSPGLSAAAQCDKAMALRMQHDLQTPLSAKIRLRRAIQRRLTGRQWPLSGEDEFFRKAVRRQELFWVRRWRGRAEE</sequence>
<keyword evidence="3" id="KW-1185">Reference proteome</keyword>
<reference evidence="2 3" key="1">
    <citation type="submission" date="2024-07" db="EMBL/GenBank/DDBJ databases">
        <authorList>
            <person name="Ren Q."/>
        </authorList>
    </citation>
    <scope>NUCLEOTIDE SEQUENCE [LARGE SCALE GENOMIC DNA]</scope>
    <source>
        <strain evidence="2 3">REN37</strain>
    </source>
</reference>
<organism evidence="2 3">
    <name type="scientific">Isoalcanivorax beigongshangi</name>
    <dbReference type="NCBI Taxonomy" id="3238810"/>
    <lineage>
        <taxon>Bacteria</taxon>
        <taxon>Pseudomonadati</taxon>
        <taxon>Pseudomonadota</taxon>
        <taxon>Gammaproteobacteria</taxon>
        <taxon>Oceanospirillales</taxon>
        <taxon>Alcanivoracaceae</taxon>
        <taxon>Isoalcanivorax</taxon>
    </lineage>
</organism>
<dbReference type="Pfam" id="PF02585">
    <property type="entry name" value="PIG-L"/>
    <property type="match status" value="1"/>
</dbReference>
<dbReference type="InterPro" id="IPR003737">
    <property type="entry name" value="GlcNAc_PI_deacetylase-related"/>
</dbReference>
<dbReference type="SUPFAM" id="SSF102588">
    <property type="entry name" value="LmbE-like"/>
    <property type="match status" value="1"/>
</dbReference>
<dbReference type="InterPro" id="IPR024078">
    <property type="entry name" value="LmbE-like_dom_sf"/>
</dbReference>
<comment type="caution">
    <text evidence="2">The sequence shown here is derived from an EMBL/GenBank/DDBJ whole genome shotgun (WGS) entry which is preliminary data.</text>
</comment>
<keyword evidence="1" id="KW-0812">Transmembrane</keyword>
<dbReference type="Gene3D" id="3.40.50.10320">
    <property type="entry name" value="LmbE-like"/>
    <property type="match status" value="1"/>
</dbReference>
<dbReference type="GO" id="GO:0016787">
    <property type="term" value="F:hydrolase activity"/>
    <property type="evidence" value="ECO:0007669"/>
    <property type="project" value="UniProtKB-KW"/>
</dbReference>
<accession>A0ABV4AEH5</accession>
<dbReference type="Proteomes" id="UP001562065">
    <property type="component" value="Unassembled WGS sequence"/>
</dbReference>